<keyword evidence="5" id="KW-0620">Polyamine biosynthesis</keyword>
<dbReference type="Gene3D" id="3.60.90.10">
    <property type="entry name" value="S-adenosylmethionine decarboxylase"/>
    <property type="match status" value="1"/>
</dbReference>
<dbReference type="SUPFAM" id="SSF56276">
    <property type="entry name" value="S-adenosylmethionine decarboxylase"/>
    <property type="match status" value="1"/>
</dbReference>
<dbReference type="RefSeq" id="WP_147869318.1">
    <property type="nucleotide sequence ID" value="NZ_CP036264.1"/>
</dbReference>
<evidence type="ECO:0000256" key="9">
    <source>
        <dbReference type="ARBA" id="ARBA00023317"/>
    </source>
</evidence>
<dbReference type="PANTHER" id="PTHR33866:SF2">
    <property type="entry name" value="S-ADENOSYLMETHIONINE DECARBOXYLASE PROENZYME"/>
    <property type="match status" value="1"/>
</dbReference>
<keyword evidence="3" id="KW-0068">Autocatalytic cleavage</keyword>
<dbReference type="PANTHER" id="PTHR33866">
    <property type="entry name" value="S-ADENOSYLMETHIONINE DECARBOXYLASE PROENZYME"/>
    <property type="match status" value="1"/>
</dbReference>
<proteinExistence type="predicted"/>
<gene>
    <name evidence="10" type="primary">speH</name>
    <name evidence="10" type="ORF">Mal15_40760</name>
</gene>
<comment type="cofactor">
    <cofactor evidence="1">
        <name>pyruvate</name>
        <dbReference type="ChEBI" id="CHEBI:15361"/>
    </cofactor>
</comment>
<evidence type="ECO:0000256" key="2">
    <source>
        <dbReference type="ARBA" id="ARBA00022793"/>
    </source>
</evidence>
<accession>A0A5B9MMB1</accession>
<evidence type="ECO:0000313" key="11">
    <source>
        <dbReference type="Proteomes" id="UP000321353"/>
    </source>
</evidence>
<dbReference type="GO" id="GO:0005829">
    <property type="term" value="C:cytosol"/>
    <property type="evidence" value="ECO:0007669"/>
    <property type="project" value="TreeGrafter"/>
</dbReference>
<keyword evidence="11" id="KW-1185">Reference proteome</keyword>
<keyword evidence="6" id="KW-0865">Zymogen</keyword>
<name>A0A5B9MMB1_9BACT</name>
<dbReference type="InterPro" id="IPR003826">
    <property type="entry name" value="AdoMetDC_fam_prok"/>
</dbReference>
<dbReference type="KEGG" id="smam:Mal15_40760"/>
<reference evidence="10 11" key="1">
    <citation type="submission" date="2019-02" db="EMBL/GenBank/DDBJ databases">
        <title>Planctomycetal bacteria perform biofilm scaping via a novel small molecule.</title>
        <authorList>
            <person name="Jeske O."/>
            <person name="Boedeker C."/>
            <person name="Wiegand S."/>
            <person name="Breitling P."/>
            <person name="Kallscheuer N."/>
            <person name="Jogler M."/>
            <person name="Rohde M."/>
            <person name="Petersen J."/>
            <person name="Medema M.H."/>
            <person name="Surup F."/>
            <person name="Jogler C."/>
        </authorList>
    </citation>
    <scope>NUCLEOTIDE SEQUENCE [LARGE SCALE GENOMIC DNA]</scope>
    <source>
        <strain evidence="10 11">Mal15</strain>
    </source>
</reference>
<evidence type="ECO:0000256" key="5">
    <source>
        <dbReference type="ARBA" id="ARBA00023115"/>
    </source>
</evidence>
<keyword evidence="7 10" id="KW-0456">Lyase</keyword>
<evidence type="ECO:0000256" key="7">
    <source>
        <dbReference type="ARBA" id="ARBA00023239"/>
    </source>
</evidence>
<sequence>MDKRVQGSEPLADFVGGTEWMIDASGCAADPLRDLQRVQSLCRRVVADLGLTIVGQPTTHTFPGPGGVTALYLLSESHLACHTYPEHEFATFNLYCCRRRPAWPWRQELERIFHARDVVVRELHRDLRVTRKESLR</sequence>
<organism evidence="10 11">
    <name type="scientific">Stieleria maiorica</name>
    <dbReference type="NCBI Taxonomy" id="2795974"/>
    <lineage>
        <taxon>Bacteria</taxon>
        <taxon>Pseudomonadati</taxon>
        <taxon>Planctomycetota</taxon>
        <taxon>Planctomycetia</taxon>
        <taxon>Pirellulales</taxon>
        <taxon>Pirellulaceae</taxon>
        <taxon>Stieleria</taxon>
    </lineage>
</organism>
<evidence type="ECO:0000256" key="1">
    <source>
        <dbReference type="ARBA" id="ARBA00001928"/>
    </source>
</evidence>
<keyword evidence="4" id="KW-0745">Spermidine biosynthesis</keyword>
<protein>
    <submittedName>
        <fullName evidence="10">S-adenosylmethionine decarboxylase proenzyme</fullName>
        <ecNumber evidence="10">4.1.1.50</ecNumber>
    </submittedName>
</protein>
<keyword evidence="2" id="KW-0210">Decarboxylase</keyword>
<dbReference type="GO" id="GO:0008295">
    <property type="term" value="P:spermidine biosynthetic process"/>
    <property type="evidence" value="ECO:0007669"/>
    <property type="project" value="UniProtKB-KW"/>
</dbReference>
<dbReference type="InterPro" id="IPR016067">
    <property type="entry name" value="S-AdoMet_deCO2ase_core"/>
</dbReference>
<evidence type="ECO:0000256" key="8">
    <source>
        <dbReference type="ARBA" id="ARBA00023270"/>
    </source>
</evidence>
<keyword evidence="9" id="KW-0670">Pyruvate</keyword>
<dbReference type="AlphaFoldDB" id="A0A5B9MMB1"/>
<dbReference type="EC" id="4.1.1.50" evidence="10"/>
<dbReference type="Proteomes" id="UP000321353">
    <property type="component" value="Chromosome"/>
</dbReference>
<keyword evidence="8" id="KW-0704">Schiff base</keyword>
<evidence type="ECO:0000313" key="10">
    <source>
        <dbReference type="EMBL" id="QEG00008.1"/>
    </source>
</evidence>
<dbReference type="GO" id="GO:0004014">
    <property type="term" value="F:adenosylmethionine decarboxylase activity"/>
    <property type="evidence" value="ECO:0007669"/>
    <property type="project" value="UniProtKB-EC"/>
</dbReference>
<evidence type="ECO:0000256" key="4">
    <source>
        <dbReference type="ARBA" id="ARBA00023066"/>
    </source>
</evidence>
<evidence type="ECO:0000256" key="3">
    <source>
        <dbReference type="ARBA" id="ARBA00022813"/>
    </source>
</evidence>
<dbReference type="EMBL" id="CP036264">
    <property type="protein sequence ID" value="QEG00008.1"/>
    <property type="molecule type" value="Genomic_DNA"/>
</dbReference>
<evidence type="ECO:0000256" key="6">
    <source>
        <dbReference type="ARBA" id="ARBA00023145"/>
    </source>
</evidence>
<dbReference type="Pfam" id="PF02675">
    <property type="entry name" value="AdoMet_dc"/>
    <property type="match status" value="1"/>
</dbReference>